<dbReference type="Pfam" id="PF03372">
    <property type="entry name" value="Exo_endo_phos"/>
    <property type="match status" value="1"/>
</dbReference>
<keyword evidence="2" id="KW-0255">Endonuclease</keyword>
<keyword evidence="2" id="KW-0378">Hydrolase</keyword>
<dbReference type="EMBL" id="GFAH01000222">
    <property type="protein sequence ID" value="JAV48167.1"/>
    <property type="molecule type" value="Transcribed_RNA"/>
</dbReference>
<dbReference type="PANTHER" id="PTHR47027">
    <property type="entry name" value="REVERSE TRANSCRIPTASE DOMAIN-CONTAINING PROTEIN"/>
    <property type="match status" value="1"/>
</dbReference>
<dbReference type="Gene3D" id="3.60.10.10">
    <property type="entry name" value="Endonuclease/exonuclease/phosphatase"/>
    <property type="match status" value="1"/>
</dbReference>
<dbReference type="PANTHER" id="PTHR47027:SF8">
    <property type="entry name" value="RIBONUCLEASE H"/>
    <property type="match status" value="1"/>
</dbReference>
<dbReference type="SUPFAM" id="SSF56219">
    <property type="entry name" value="DNase I-like"/>
    <property type="match status" value="1"/>
</dbReference>
<dbReference type="PROSITE" id="PS50878">
    <property type="entry name" value="RT_POL"/>
    <property type="match status" value="1"/>
</dbReference>
<dbReference type="CDD" id="cd09076">
    <property type="entry name" value="L1-EN"/>
    <property type="match status" value="1"/>
</dbReference>
<dbReference type="GO" id="GO:0003964">
    <property type="term" value="F:RNA-directed DNA polymerase activity"/>
    <property type="evidence" value="ECO:0007669"/>
    <property type="project" value="UniProtKB-KW"/>
</dbReference>
<organism evidence="2">
    <name type="scientific">Hadrurus spadix</name>
    <dbReference type="NCBI Taxonomy" id="141984"/>
    <lineage>
        <taxon>Eukaryota</taxon>
        <taxon>Metazoa</taxon>
        <taxon>Ecdysozoa</taxon>
        <taxon>Arthropoda</taxon>
        <taxon>Chelicerata</taxon>
        <taxon>Arachnida</taxon>
        <taxon>Scorpiones</taxon>
        <taxon>Iurida</taxon>
        <taxon>Iuroidea</taxon>
        <taxon>Hadrurus</taxon>
    </lineage>
</organism>
<dbReference type="InterPro" id="IPR036691">
    <property type="entry name" value="Endo/exonu/phosph_ase_sf"/>
</dbReference>
<keyword evidence="2" id="KW-0540">Nuclease</keyword>
<dbReference type="SUPFAM" id="SSF56672">
    <property type="entry name" value="DNA/RNA polymerases"/>
    <property type="match status" value="1"/>
</dbReference>
<evidence type="ECO:0000259" key="1">
    <source>
        <dbReference type="PROSITE" id="PS50878"/>
    </source>
</evidence>
<dbReference type="InterPro" id="IPR000477">
    <property type="entry name" value="RT_dom"/>
</dbReference>
<proteinExistence type="predicted"/>
<dbReference type="InterPro" id="IPR043128">
    <property type="entry name" value="Rev_trsase/Diguanyl_cyclase"/>
</dbReference>
<dbReference type="CDD" id="cd01650">
    <property type="entry name" value="RT_nLTR_like"/>
    <property type="match status" value="1"/>
</dbReference>
<dbReference type="InterPro" id="IPR005135">
    <property type="entry name" value="Endo/exonuclease/phosphatase"/>
</dbReference>
<reference evidence="2" key="1">
    <citation type="submission" date="2016-11" db="EMBL/GenBank/DDBJ databases">
        <title>Venom-gland transcriptomics and venom proteomics of the black-back scorpion (Hadrurus spadix) reveal detectability challenges and an unexplored realm of animal toxin diversity.</title>
        <authorList>
            <person name="Rokyta D.R."/>
            <person name="Ward M.J."/>
        </authorList>
    </citation>
    <scope>NUCLEOTIDE SEQUENCE</scope>
    <source>
        <tissue evidence="2">Venom gland</tissue>
    </source>
</reference>
<keyword evidence="2" id="KW-0548">Nucleotidyltransferase</keyword>
<sequence length="993" mass="116351">MTHQQRKVNLPCDLSGQQHNPVSKEAGCVKYTTPRTKSLRIGTWNVRGLNATGKMANVIQEMERLNVDIMGISETFWKESNDFQTSLPNKNTYIVINCGEGNHRKGVAFILNKEIAKSTKDVMKISDRIIAIRIAARPKDLLILQVYTPTENHDNNETQDFYSKLEKTLKMTKYQDIPILMGNFNAKVGANREGDTVGPFGLGNRNHNGQHLVDFCISNQLTICNTWYECPPTKRYTWTSPDQKYKNQIDFIIIKKRYRNSVTNCKARPGADCGSGHNPVIGTMRTKLKTINKKMTTQRWNLEGLNNPQEKENYTKKFEEKIREIETNNQTIEFKWKNFKESLETVAKEIIGKKKSEAKTPWIKQETLNLMEDRRRAKLQKHSAKYLQLKKEVRRKSRQDKEEWYSQECNTIKELNAKHHDNKIYYHIKKLQPTKKKMAIGLLDKNELLFENAKRRKRWLEYGQELYGTDYNNDNSYNKLETRNKEADTFLSITLEELKNALRKLNTKKTPGTNGITAELLKPMGDQAQKYLLDLINDIYRTGEIPKDFTRSIMITIPKVNNAKECKNFRTISLISHTSKILLHIILQRISNQIQENVSEDQLGFRPQRGTREAIFQMHTIIEHTYRDDRSLYLCFIDFEKAFDRIDHNLLNNILDAIGINSYDLHLIRTLYKEQEAAFRVDGELTDWFKVQRGVRQGCLLSPSLFNIYSEKLINEALEGIEGISIGGKNRNNIRYADDTVILTRKRKEMKTALENLNKLGEKYKMKINLKKTKFMSINNKNKRHPNLTIQNHKIEEIDSYRYLGSLITNDGRNIHEVNSRIAMAKQAFWNCKEFLRRDIGMTLKKDLLKCYMWPVLLYGCETWTFNKMIETKINSLDIWFYRRMLKVSWTEKVTNNEIWRRANANYSLLNTAKERKMGFAGHVLRGSSGENSLQTLEGFTRKYPKRGRPRTTWIDNIKKWTNIKKYQDIKRMAEERECWRRMVANLRHGDGT</sequence>
<protein>
    <submittedName>
        <fullName evidence="2">Endonuclease-reverse transcriptase</fullName>
    </submittedName>
</protein>
<dbReference type="GO" id="GO:0004519">
    <property type="term" value="F:endonuclease activity"/>
    <property type="evidence" value="ECO:0007669"/>
    <property type="project" value="UniProtKB-KW"/>
</dbReference>
<evidence type="ECO:0000313" key="2">
    <source>
        <dbReference type="EMBL" id="JAV48167.1"/>
    </source>
</evidence>
<keyword evidence="2" id="KW-0695">RNA-directed DNA polymerase</keyword>
<keyword evidence="2" id="KW-0808">Transferase</keyword>
<accession>A0A1W7RAL1</accession>
<name>A0A1W7RAL1_9SCOR</name>
<dbReference type="AlphaFoldDB" id="A0A1W7RAL1"/>
<feature type="domain" description="Reverse transcriptase" evidence="1">
    <location>
        <begin position="538"/>
        <end position="808"/>
    </location>
</feature>
<dbReference type="Gene3D" id="3.30.70.270">
    <property type="match status" value="1"/>
</dbReference>
<dbReference type="InterPro" id="IPR043502">
    <property type="entry name" value="DNA/RNA_pol_sf"/>
</dbReference>
<dbReference type="Pfam" id="PF00078">
    <property type="entry name" value="RVT_1"/>
    <property type="match status" value="1"/>
</dbReference>